<proteinExistence type="predicted"/>
<dbReference type="RefSeq" id="WP_015179277.1">
    <property type="nucleotide sequence ID" value="NC_019729.1"/>
</dbReference>
<name>K9VQ78_9CYAN</name>
<evidence type="ECO:0000313" key="2">
    <source>
        <dbReference type="EMBL" id="AFZ10076.1"/>
    </source>
</evidence>
<dbReference type="EMBL" id="CP003614">
    <property type="protein sequence ID" value="AFZ10076.1"/>
    <property type="molecule type" value="Genomic_DNA"/>
</dbReference>
<dbReference type="KEGG" id="oni:Osc7112_5869"/>
<keyword evidence="3" id="KW-1185">Reference proteome</keyword>
<organism evidence="2 3">
    <name type="scientific">Phormidium nigroviride PCC 7112</name>
    <dbReference type="NCBI Taxonomy" id="179408"/>
    <lineage>
        <taxon>Bacteria</taxon>
        <taxon>Bacillati</taxon>
        <taxon>Cyanobacteriota</taxon>
        <taxon>Cyanophyceae</taxon>
        <taxon>Oscillatoriophycideae</taxon>
        <taxon>Oscillatoriales</taxon>
        <taxon>Oscillatoriaceae</taxon>
        <taxon>Phormidium</taxon>
    </lineage>
</organism>
<evidence type="ECO:0000259" key="1">
    <source>
        <dbReference type="Pfam" id="PF20530"/>
    </source>
</evidence>
<protein>
    <recommendedName>
        <fullName evidence="1">DUF6745 domain-containing protein</fullName>
    </recommendedName>
</protein>
<dbReference type="OrthoDB" id="489446at2"/>
<dbReference type="Proteomes" id="UP000010478">
    <property type="component" value="Chromosome"/>
</dbReference>
<reference evidence="2 3" key="1">
    <citation type="submission" date="2012-05" db="EMBL/GenBank/DDBJ databases">
        <title>Finished chromosome of genome of Oscillatoria sp. PCC 7112.</title>
        <authorList>
            <consortium name="US DOE Joint Genome Institute"/>
            <person name="Gugger M."/>
            <person name="Coursin T."/>
            <person name="Rippka R."/>
            <person name="Tandeau De Marsac N."/>
            <person name="Huntemann M."/>
            <person name="Wei C.-L."/>
            <person name="Han J."/>
            <person name="Detter J.C."/>
            <person name="Han C."/>
            <person name="Tapia R."/>
            <person name="Davenport K."/>
            <person name="Daligault H."/>
            <person name="Erkkila T."/>
            <person name="Gu W."/>
            <person name="Munk A.C.C."/>
            <person name="Teshima H."/>
            <person name="Xu Y."/>
            <person name="Chain P."/>
            <person name="Chen A."/>
            <person name="Krypides N."/>
            <person name="Mavromatis K."/>
            <person name="Markowitz V."/>
            <person name="Szeto E."/>
            <person name="Ivanova N."/>
            <person name="Mikhailova N."/>
            <person name="Ovchinnikova G."/>
            <person name="Pagani I."/>
            <person name="Pati A."/>
            <person name="Goodwin L."/>
            <person name="Peters L."/>
            <person name="Pitluck S."/>
            <person name="Woyke T."/>
            <person name="Kerfeld C."/>
        </authorList>
    </citation>
    <scope>NUCLEOTIDE SEQUENCE [LARGE SCALE GENOMIC DNA]</scope>
    <source>
        <strain evidence="2 3">PCC 7112</strain>
    </source>
</reference>
<dbReference type="STRING" id="179408.Osc7112_5869"/>
<gene>
    <name evidence="2" type="ORF">Osc7112_5869</name>
</gene>
<dbReference type="PATRIC" id="fig|179408.3.peg.7324"/>
<accession>K9VQ78</accession>
<dbReference type="Pfam" id="PF20530">
    <property type="entry name" value="DUF6745"/>
    <property type="match status" value="1"/>
</dbReference>
<evidence type="ECO:0000313" key="3">
    <source>
        <dbReference type="Proteomes" id="UP000010478"/>
    </source>
</evidence>
<dbReference type="HOGENOM" id="CLU_054754_0_0_3"/>
<feature type="domain" description="DUF6745" evidence="1">
    <location>
        <begin position="162"/>
        <end position="343"/>
    </location>
</feature>
<sequence length="346" mass="40190">MIEKLTPEQEDLMLVYNEKWCEIMYSTEPIDREKAAEAVKQAYLAIDEKEPEIIFCGSPYEAANLLMSCESLTQLYKKFGANLFEKFAEQLYNETWENISEQLSDELSGTFYPQAWNRFSDIFQELLEASLGEEEFFHDENYEPLDSIVWAEFAADCDFCFSVLKCKYNPIKWQALKSLTTQCGWIFTYEKVCIVCDRPRILSFDSQHRLHAEGGPAIQFADGYSLYSYHGVTLPEKYGKIHPNEWQPQWLLSEENAELKRVLIQGIGYDRIARELAAVELDTWQEYTLLKIDTNVDVEPIYLLKMTCPSTGFIHALRVPPDINSAREAIKWVNWGIDCEEFSVQT</sequence>
<dbReference type="AlphaFoldDB" id="K9VQ78"/>
<dbReference type="eggNOG" id="COG4886">
    <property type="taxonomic scope" value="Bacteria"/>
</dbReference>
<dbReference type="InterPro" id="IPR046633">
    <property type="entry name" value="DUF6745"/>
</dbReference>